<protein>
    <submittedName>
        <fullName evidence="2">Extracellular solute-binding protein</fullName>
    </submittedName>
</protein>
<dbReference type="Proteomes" id="UP001589619">
    <property type="component" value="Unassembled WGS sequence"/>
</dbReference>
<dbReference type="InterPro" id="IPR006059">
    <property type="entry name" value="SBP"/>
</dbReference>
<dbReference type="PROSITE" id="PS51257">
    <property type="entry name" value="PROKAR_LIPOPROTEIN"/>
    <property type="match status" value="1"/>
</dbReference>
<keyword evidence="1" id="KW-0732">Signal</keyword>
<name>A0ABV5VYQ1_9BACL</name>
<dbReference type="PANTHER" id="PTHR43649:SF12">
    <property type="entry name" value="DIACETYLCHITOBIOSE BINDING PROTEIN DASA"/>
    <property type="match status" value="1"/>
</dbReference>
<feature type="signal peptide" evidence="1">
    <location>
        <begin position="1"/>
        <end position="21"/>
    </location>
</feature>
<accession>A0ABV5VYQ1</accession>
<sequence>MIKIKYAAMLLALAGSLAACNQTGGKTGVGDSGGDQARQGEKKKISVMVYDRNSLPQGEGTYEKNRWTEWINQNGPKDVEVTFVPVPRGAVRDKLNTMFASGSAPDLILDYDAALRNDLVIQKLVMPLDELIEKHSVYYKELLRKQPALAKLSMKEDGKNYMIGRIDGLDINHYVLIRQDWLKKLNLQVPTTPEELLNVAKAFAEQDPDGNGKKDTYGIALSGTSDNILTYMFQTIYPVLDSNLDYVNPWEQTKASYELKKKLYEAGAVDKDFLTDTTGKKAEQDFLSGKLGMWGGNFDAKKLESLKTSSPGAELVPMALPKTKFGQYAPELGSPMSPIGLINRSAKHPDAVMKFIDFIGSPETGKTMYYGIEGVHWKNGENGCPQIIDEAKYKQEVTWNRDYFMLTSKYFDKCQKQKKANMTDIEKEFDRITEEARKLYLDPKSPAPYTVDKNVVPTLPQDLFVIKQNTETSMKDIWVKSIVTPGYSPDQALADTQSMWKKSGGDKVDQYYADWFKDNKKLLVKVTDWYSMK</sequence>
<reference evidence="2 3" key="1">
    <citation type="submission" date="2024-09" db="EMBL/GenBank/DDBJ databases">
        <authorList>
            <person name="Sun Q."/>
            <person name="Mori K."/>
        </authorList>
    </citation>
    <scope>NUCLEOTIDE SEQUENCE [LARGE SCALE GENOMIC DNA]</scope>
    <source>
        <strain evidence="2 3">JCM 12520</strain>
    </source>
</reference>
<keyword evidence="3" id="KW-1185">Reference proteome</keyword>
<dbReference type="Gene3D" id="3.40.190.10">
    <property type="entry name" value="Periplasmic binding protein-like II"/>
    <property type="match status" value="2"/>
</dbReference>
<evidence type="ECO:0000313" key="3">
    <source>
        <dbReference type="Proteomes" id="UP001589619"/>
    </source>
</evidence>
<gene>
    <name evidence="2" type="ORF">ACFFNY_17295</name>
</gene>
<dbReference type="PANTHER" id="PTHR43649">
    <property type="entry name" value="ARABINOSE-BINDING PROTEIN-RELATED"/>
    <property type="match status" value="1"/>
</dbReference>
<dbReference type="SUPFAM" id="SSF53850">
    <property type="entry name" value="Periplasmic binding protein-like II"/>
    <property type="match status" value="1"/>
</dbReference>
<feature type="chain" id="PRO_5047419874" evidence="1">
    <location>
        <begin position="22"/>
        <end position="533"/>
    </location>
</feature>
<dbReference type="RefSeq" id="WP_344901736.1">
    <property type="nucleotide sequence ID" value="NZ_BAAAYO010000001.1"/>
</dbReference>
<organism evidence="2 3">
    <name type="scientific">Paenibacillus hodogayensis</name>
    <dbReference type="NCBI Taxonomy" id="279208"/>
    <lineage>
        <taxon>Bacteria</taxon>
        <taxon>Bacillati</taxon>
        <taxon>Bacillota</taxon>
        <taxon>Bacilli</taxon>
        <taxon>Bacillales</taxon>
        <taxon>Paenibacillaceae</taxon>
        <taxon>Paenibacillus</taxon>
    </lineage>
</organism>
<evidence type="ECO:0000256" key="1">
    <source>
        <dbReference type="SAM" id="SignalP"/>
    </source>
</evidence>
<evidence type="ECO:0000313" key="2">
    <source>
        <dbReference type="EMBL" id="MFB9753322.1"/>
    </source>
</evidence>
<proteinExistence type="predicted"/>
<dbReference type="InterPro" id="IPR050490">
    <property type="entry name" value="Bact_solute-bd_prot1"/>
</dbReference>
<comment type="caution">
    <text evidence="2">The sequence shown here is derived from an EMBL/GenBank/DDBJ whole genome shotgun (WGS) entry which is preliminary data.</text>
</comment>
<dbReference type="EMBL" id="JBHMAG010000012">
    <property type="protein sequence ID" value="MFB9753322.1"/>
    <property type="molecule type" value="Genomic_DNA"/>
</dbReference>
<dbReference type="Pfam" id="PF01547">
    <property type="entry name" value="SBP_bac_1"/>
    <property type="match status" value="1"/>
</dbReference>